<feature type="compositionally biased region" description="Polar residues" evidence="1">
    <location>
        <begin position="72"/>
        <end position="81"/>
    </location>
</feature>
<reference evidence="2" key="1">
    <citation type="submission" date="2021-01" db="EMBL/GenBank/DDBJ databases">
        <authorList>
            <person name="Corre E."/>
            <person name="Pelletier E."/>
            <person name="Niang G."/>
            <person name="Scheremetjew M."/>
            <person name="Finn R."/>
            <person name="Kale V."/>
            <person name="Holt S."/>
            <person name="Cochrane G."/>
            <person name="Meng A."/>
            <person name="Brown T."/>
            <person name="Cohen L."/>
        </authorList>
    </citation>
    <scope>NUCLEOTIDE SEQUENCE</scope>
    <source>
        <strain evidence="2">GSO104</strain>
    </source>
</reference>
<gene>
    <name evidence="2" type="ORF">DBRI00130_LOCUS193</name>
</gene>
<evidence type="ECO:0000313" key="2">
    <source>
        <dbReference type="EMBL" id="CAE4578092.1"/>
    </source>
</evidence>
<evidence type="ECO:0000256" key="1">
    <source>
        <dbReference type="SAM" id="MobiDB-lite"/>
    </source>
</evidence>
<feature type="region of interest" description="Disordered" evidence="1">
    <location>
        <begin position="1"/>
        <end position="120"/>
    </location>
</feature>
<sequence>MAALATSENPFVEADAASLNGDGNSDFDGAAPATTPEPLQQYTPAPGSSKGLKFKTVAQMAALRPPRPQGKTALSSSTTLENPFVEPDAAAPGDNENINFDTTAPELPQQSEDDPFTAVSENPWDATASVANSENPWEAAFIGSITDTRADNEEEGSEKGNENVHTKAGAFPQMATVNRLDLSSRKIEEKASINDFDLEVMSVTSVLSRITDLASPSPANVPSNKRWLNRGKTAKKSNGPRNTHAKDFADMGTFGTALVAKTTGGLELNEFAFVDRHALFSSEEYADYELFDENSMVSEISNIGGVSTRDIAITRAFEEYLREKVMTWGEKETANLSVQFLVAFSKIFTHPLDIHHRIRSTQLSKDEVMVLSNEPYCQFVDQRTLQLFQG</sequence>
<organism evidence="2">
    <name type="scientific">Ditylum brightwellii</name>
    <dbReference type="NCBI Taxonomy" id="49249"/>
    <lineage>
        <taxon>Eukaryota</taxon>
        <taxon>Sar</taxon>
        <taxon>Stramenopiles</taxon>
        <taxon>Ochrophyta</taxon>
        <taxon>Bacillariophyta</taxon>
        <taxon>Mediophyceae</taxon>
        <taxon>Lithodesmiophycidae</taxon>
        <taxon>Lithodesmiales</taxon>
        <taxon>Lithodesmiaceae</taxon>
        <taxon>Ditylum</taxon>
    </lineage>
</organism>
<dbReference type="AlphaFoldDB" id="A0A7S4QDE6"/>
<accession>A0A7S4QDE6</accession>
<name>A0A7S4QDE6_9STRA</name>
<protein>
    <submittedName>
        <fullName evidence="2">Uncharacterized protein</fullName>
    </submittedName>
</protein>
<feature type="region of interest" description="Disordered" evidence="1">
    <location>
        <begin position="215"/>
        <end position="242"/>
    </location>
</feature>
<dbReference type="EMBL" id="HBNS01000237">
    <property type="protein sequence ID" value="CAE4578092.1"/>
    <property type="molecule type" value="Transcribed_RNA"/>
</dbReference>
<proteinExistence type="predicted"/>